<keyword evidence="2" id="KW-0732">Signal</keyword>
<evidence type="ECO:0000313" key="3">
    <source>
        <dbReference type="EMBL" id="SPS04667.1"/>
    </source>
</evidence>
<dbReference type="EMBL" id="LS423452">
    <property type="protein sequence ID" value="SPS04667.1"/>
    <property type="molecule type" value="Genomic_DNA"/>
</dbReference>
<dbReference type="AlphaFoldDB" id="A0A2X0QT63"/>
<name>A0A2X0QT63_9PROT</name>
<gene>
    <name evidence="3" type="ORF">NITFAB_0256</name>
</gene>
<feature type="signal peptide" evidence="2">
    <location>
        <begin position="1"/>
        <end position="25"/>
    </location>
</feature>
<organism evidence="3">
    <name type="scientific">Candidatus Nitrotoga fabula</name>
    <dbReference type="NCBI Taxonomy" id="2182327"/>
    <lineage>
        <taxon>Bacteria</taxon>
        <taxon>Pseudomonadati</taxon>
        <taxon>Pseudomonadota</taxon>
        <taxon>Betaproteobacteria</taxon>
        <taxon>Nitrosomonadales</taxon>
        <taxon>Gallionellaceae</taxon>
        <taxon>Candidatus Nitrotoga</taxon>
    </lineage>
</organism>
<evidence type="ECO:0000256" key="1">
    <source>
        <dbReference type="SAM" id="MobiDB-lite"/>
    </source>
</evidence>
<reference evidence="3" key="1">
    <citation type="submission" date="2018-05" db="EMBL/GenBank/DDBJ databases">
        <authorList>
            <person name="Lanie J.A."/>
            <person name="Ng W.-L."/>
            <person name="Kazmierczak K.M."/>
            <person name="Andrzejewski T.M."/>
            <person name="Davidsen T.M."/>
            <person name="Wayne K.J."/>
            <person name="Tettelin H."/>
            <person name="Glass J.I."/>
            <person name="Rusch D."/>
            <person name="Podicherti R."/>
            <person name="Tsui H.-C.T."/>
            <person name="Winkler M.E."/>
        </authorList>
    </citation>
    <scope>NUCLEOTIDE SEQUENCE</scope>
    <source>
        <strain evidence="3">KNB</strain>
    </source>
</reference>
<evidence type="ECO:0000256" key="2">
    <source>
        <dbReference type="SAM" id="SignalP"/>
    </source>
</evidence>
<feature type="region of interest" description="Disordered" evidence="1">
    <location>
        <begin position="491"/>
        <end position="516"/>
    </location>
</feature>
<feature type="chain" id="PRO_5015899884" evidence="2">
    <location>
        <begin position="26"/>
        <end position="575"/>
    </location>
</feature>
<feature type="compositionally biased region" description="Pro residues" evidence="1">
    <location>
        <begin position="492"/>
        <end position="516"/>
    </location>
</feature>
<protein>
    <submittedName>
        <fullName evidence="3">Uncharacterized protein</fullName>
    </submittedName>
</protein>
<proteinExistence type="predicted"/>
<accession>A0A2X0QT63</accession>
<sequence length="575" mass="62585">MKNFKRKSMCLTLAAGISASGMALADWDNSLGGVHVNSDGTGQVLLYPYYTTRAGMDTYLSVINTTSDVKAVKVRFLESRNSREVLDFNLYLSPYDMWTAAVVDTGTGAKVITADKSCTTPAIPAGGQAFVNYAYTGTVDNEDKIPGAPGINIGGRDGETQSLDRTREGYFEIIEMGTIHNENYQKYITHVDGVPDDCSKLQGLRDGDEVSKLGISAPRGGLAGSASLVTPAFGTDFSYDPVALDNFANHEIWHQAGSIEPDLRHGIDQSVVFYDQRVVRSTWQNTGGYGNSDADKDSVNAVNAVLMHNSVINEFVLDNITLSGTDWVVTMPTKRYSVPVKDPNNDSHDSYEAFPPFSSTFWENGACEPVDIAYWDREERQHVVGGFSPPPPGVNNALCWEANVVTFNNSNILNSAHSVNIAVQDFQNGWVRMTFDEDLHNQTSNEGHFYHGLPLIGFMVQDFVNNNAAPNVMATYGGSFQHKFTTYIDGNLPPPPPPCEGDQCEPPPPPPPPPPTACLWPQVLVTQGLDPSQVDTCVHQNVCESNPNYHGDAIKTDINGNPQPSGKYGICVPAV</sequence>